<dbReference type="NCBIfam" id="TIGR00357">
    <property type="entry name" value="peptide-methionine (R)-S-oxide reductase MsrB"/>
    <property type="match status" value="1"/>
</dbReference>
<protein>
    <recommendedName>
        <fullName evidence="3">Peptide methionine sulfoxide reductase MsrB</fullName>
        <ecNumber evidence="3">1.8.4.12</ecNumber>
    </recommendedName>
    <alternativeName>
        <fullName evidence="3">Peptide-methionine (R)-S-oxide reductase</fullName>
    </alternativeName>
</protein>
<dbReference type="EC" id="1.8.4.12" evidence="3"/>
<keyword evidence="6" id="KW-1185">Reference proteome</keyword>
<dbReference type="RefSeq" id="WP_187010635.1">
    <property type="nucleotide sequence ID" value="NZ_JACRUI010000004.1"/>
</dbReference>
<dbReference type="GO" id="GO:0033743">
    <property type="term" value="F:peptide-methionine (R)-S-oxide reductase activity"/>
    <property type="evidence" value="ECO:0007669"/>
    <property type="project" value="UniProtKB-EC"/>
</dbReference>
<dbReference type="PROSITE" id="PS51257">
    <property type="entry name" value="PROKAR_LIPOPROTEIN"/>
    <property type="match status" value="1"/>
</dbReference>
<comment type="similarity">
    <text evidence="3">Belongs to the MsrB Met sulfoxide reductase family.</text>
</comment>
<keyword evidence="1 3" id="KW-0560">Oxidoreductase</keyword>
<keyword evidence="3" id="KW-0862">Zinc</keyword>
<dbReference type="SUPFAM" id="SSF51316">
    <property type="entry name" value="Mss4-like"/>
    <property type="match status" value="1"/>
</dbReference>
<sequence>MKRYHQFIATILISFSFIACLQASKGKKEVAETGKEIQVEQSTLSLSDTILKKVVKTDEQWKKELTPNQYYILREKGTERPFQNEYHDNHKKGTYYCAGCNLPLFTSKTKFDSGTGWPSFYDVLDMSRVKEVVDKSAGMVRGEIVCARCEGHLGHLFDDGPNPTGLRYCMNSASLTFEEAK</sequence>
<keyword evidence="3" id="KW-0479">Metal-binding</keyword>
<dbReference type="InterPro" id="IPR002579">
    <property type="entry name" value="Met_Sox_Rdtase_MsrB_dom"/>
</dbReference>
<dbReference type="PANTHER" id="PTHR10173">
    <property type="entry name" value="METHIONINE SULFOXIDE REDUCTASE"/>
    <property type="match status" value="1"/>
</dbReference>
<feature type="binding site" evidence="3">
    <location>
        <position position="100"/>
    </location>
    <ligand>
        <name>Zn(2+)</name>
        <dbReference type="ChEBI" id="CHEBI:29105"/>
    </ligand>
</feature>
<dbReference type="Proteomes" id="UP000629963">
    <property type="component" value="Unassembled WGS sequence"/>
</dbReference>
<dbReference type="Gene3D" id="2.170.150.20">
    <property type="entry name" value="Peptide methionine sulfoxide reductase"/>
    <property type="match status" value="1"/>
</dbReference>
<evidence type="ECO:0000256" key="2">
    <source>
        <dbReference type="ARBA" id="ARBA00048488"/>
    </source>
</evidence>
<feature type="active site" description="Nucleophile" evidence="3">
    <location>
        <position position="169"/>
    </location>
</feature>
<feature type="binding site" evidence="3">
    <location>
        <position position="149"/>
    </location>
    <ligand>
        <name>Zn(2+)</name>
        <dbReference type="ChEBI" id="CHEBI:29105"/>
    </ligand>
</feature>
<dbReference type="HAMAP" id="MF_01400">
    <property type="entry name" value="MsrB"/>
    <property type="match status" value="1"/>
</dbReference>
<feature type="binding site" evidence="3">
    <location>
        <position position="146"/>
    </location>
    <ligand>
        <name>Zn(2+)</name>
        <dbReference type="ChEBI" id="CHEBI:29105"/>
    </ligand>
</feature>
<dbReference type="InterPro" id="IPR011057">
    <property type="entry name" value="Mss4-like_sf"/>
</dbReference>
<comment type="catalytic activity">
    <reaction evidence="2 3">
        <text>L-methionyl-[protein] + [thioredoxin]-disulfide + H2O = L-methionyl-(R)-S-oxide-[protein] + [thioredoxin]-dithiol</text>
        <dbReference type="Rhea" id="RHEA:24164"/>
        <dbReference type="Rhea" id="RHEA-COMP:10698"/>
        <dbReference type="Rhea" id="RHEA-COMP:10700"/>
        <dbReference type="Rhea" id="RHEA-COMP:12313"/>
        <dbReference type="Rhea" id="RHEA-COMP:12314"/>
        <dbReference type="ChEBI" id="CHEBI:15377"/>
        <dbReference type="ChEBI" id="CHEBI:16044"/>
        <dbReference type="ChEBI" id="CHEBI:29950"/>
        <dbReference type="ChEBI" id="CHEBI:45764"/>
        <dbReference type="ChEBI" id="CHEBI:50058"/>
        <dbReference type="EC" id="1.8.4.12"/>
    </reaction>
</comment>
<gene>
    <name evidence="3 5" type="primary">msrB</name>
    <name evidence="5" type="ORF">H8R23_12025</name>
</gene>
<evidence type="ECO:0000259" key="4">
    <source>
        <dbReference type="PROSITE" id="PS51790"/>
    </source>
</evidence>
<evidence type="ECO:0000313" key="6">
    <source>
        <dbReference type="Proteomes" id="UP000629963"/>
    </source>
</evidence>
<organism evidence="5 6">
    <name type="scientific">Flavobacterium kayseriense</name>
    <dbReference type="NCBI Taxonomy" id="2764714"/>
    <lineage>
        <taxon>Bacteria</taxon>
        <taxon>Pseudomonadati</taxon>
        <taxon>Bacteroidota</taxon>
        <taxon>Flavobacteriia</taxon>
        <taxon>Flavobacteriales</taxon>
        <taxon>Flavobacteriaceae</taxon>
        <taxon>Flavobacterium</taxon>
    </lineage>
</organism>
<dbReference type="PANTHER" id="PTHR10173:SF57">
    <property type="entry name" value="PEPTIDE-METHIONINE (R)-S-OXIDE REDUCTASE"/>
    <property type="match status" value="1"/>
</dbReference>
<comment type="cofactor">
    <cofactor evidence="3">
        <name>Zn(2+)</name>
        <dbReference type="ChEBI" id="CHEBI:29105"/>
    </cofactor>
    <text evidence="3">Binds 1 zinc ion per subunit. The zinc ion is important for the structural integrity of the protein.</text>
</comment>
<evidence type="ECO:0000313" key="5">
    <source>
        <dbReference type="EMBL" id="MBC5842136.1"/>
    </source>
</evidence>
<dbReference type="EMBL" id="JACRUJ010000004">
    <property type="protein sequence ID" value="MBC5842136.1"/>
    <property type="molecule type" value="Genomic_DNA"/>
</dbReference>
<dbReference type="PROSITE" id="PS51790">
    <property type="entry name" value="MSRB"/>
    <property type="match status" value="1"/>
</dbReference>
<reference evidence="5 6" key="1">
    <citation type="submission" date="2020-08" db="EMBL/GenBank/DDBJ databases">
        <title>Description of novel Flavobacterium F-380 isolate.</title>
        <authorList>
            <person name="Saticioglu I.B."/>
            <person name="Duman M."/>
            <person name="Altun S."/>
        </authorList>
    </citation>
    <scope>NUCLEOTIDE SEQUENCE [LARGE SCALE GENOMIC DNA]</scope>
    <source>
        <strain evidence="5 6">F-380</strain>
    </source>
</reference>
<feature type="binding site" evidence="3">
    <location>
        <position position="97"/>
    </location>
    <ligand>
        <name>Zn(2+)</name>
        <dbReference type="ChEBI" id="CHEBI:29105"/>
    </ligand>
</feature>
<dbReference type="InterPro" id="IPR028427">
    <property type="entry name" value="Met_Sox_Rdtase_MsrB"/>
</dbReference>
<comment type="caution">
    <text evidence="5">The sequence shown here is derived from an EMBL/GenBank/DDBJ whole genome shotgun (WGS) entry which is preliminary data.</text>
</comment>
<evidence type="ECO:0000256" key="1">
    <source>
        <dbReference type="ARBA" id="ARBA00023002"/>
    </source>
</evidence>
<dbReference type="Pfam" id="PF01641">
    <property type="entry name" value="SelR"/>
    <property type="match status" value="1"/>
</dbReference>
<evidence type="ECO:0000256" key="3">
    <source>
        <dbReference type="HAMAP-Rule" id="MF_01400"/>
    </source>
</evidence>
<name>A0ABR7J9I4_9FLAO</name>
<feature type="domain" description="MsrB" evidence="4">
    <location>
        <begin position="58"/>
        <end position="180"/>
    </location>
</feature>
<proteinExistence type="inferred from homology"/>
<accession>A0ABR7J9I4</accession>